<dbReference type="Gene3D" id="1.10.287.850">
    <property type="entry name" value="HP0062-like domain"/>
    <property type="match status" value="1"/>
</dbReference>
<evidence type="ECO:0000313" key="3">
    <source>
        <dbReference type="Proteomes" id="UP000219565"/>
    </source>
</evidence>
<dbReference type="Pfam" id="PF00934">
    <property type="entry name" value="PE"/>
    <property type="match status" value="1"/>
</dbReference>
<dbReference type="OrthoDB" id="4571215at2"/>
<reference evidence="2 3" key="1">
    <citation type="submission" date="2017-09" db="EMBL/GenBank/DDBJ databases">
        <authorList>
            <person name="Ehlers B."/>
            <person name="Leendertz F.H."/>
        </authorList>
    </citation>
    <scope>NUCLEOTIDE SEQUENCE [LARGE SCALE GENOMIC DNA]</scope>
    <source>
        <strain evidence="2 3">DSM 45537</strain>
    </source>
</reference>
<dbReference type="EMBL" id="OBEG01000004">
    <property type="protein sequence ID" value="SNY87230.1"/>
    <property type="molecule type" value="Genomic_DNA"/>
</dbReference>
<keyword evidence="3" id="KW-1185">Reference proteome</keyword>
<name>A0A285LQM8_9NOCA</name>
<dbReference type="Proteomes" id="UP000219565">
    <property type="component" value="Unassembled WGS sequence"/>
</dbReference>
<proteinExistence type="predicted"/>
<dbReference type="AlphaFoldDB" id="A0A285LQM8"/>
<gene>
    <name evidence="2" type="ORF">SAMN04244553_4170</name>
</gene>
<evidence type="ECO:0000313" key="2">
    <source>
        <dbReference type="EMBL" id="SNY87230.1"/>
    </source>
</evidence>
<organism evidence="2 3">
    <name type="scientific">Nocardia amikacinitolerans</name>
    <dbReference type="NCBI Taxonomy" id="756689"/>
    <lineage>
        <taxon>Bacteria</taxon>
        <taxon>Bacillati</taxon>
        <taxon>Actinomycetota</taxon>
        <taxon>Actinomycetes</taxon>
        <taxon>Mycobacteriales</taxon>
        <taxon>Nocardiaceae</taxon>
        <taxon>Nocardia</taxon>
    </lineage>
</organism>
<dbReference type="RefSeq" id="WP_067786509.1">
    <property type="nucleotide sequence ID" value="NZ_JAMTCV010000003.1"/>
</dbReference>
<dbReference type="InterPro" id="IPR038332">
    <property type="entry name" value="PPE_sf"/>
</dbReference>
<evidence type="ECO:0000259" key="1">
    <source>
        <dbReference type="Pfam" id="PF00934"/>
    </source>
</evidence>
<dbReference type="InterPro" id="IPR000084">
    <property type="entry name" value="PE-PGRS_N"/>
</dbReference>
<accession>A0A285LQM8</accession>
<protein>
    <submittedName>
        <fullName evidence="2">PE family protein</fullName>
    </submittedName>
</protein>
<feature type="domain" description="PE" evidence="1">
    <location>
        <begin position="5"/>
        <end position="91"/>
    </location>
</feature>
<dbReference type="STRING" id="1379680.GCA_001612615_03567"/>
<dbReference type="SUPFAM" id="SSF140459">
    <property type="entry name" value="PE/PPE dimer-like"/>
    <property type="match status" value="1"/>
</dbReference>
<sequence>MVGHVSISPEVILAAAAELDLLAERLAAAAAVTAPATHVLPSGADEVSLLAAHHFNKAAATHDGSVAQGILELHHAAAVLRMQLATHVAEDVVKAGVMRGVAGTIGA</sequence>